<keyword evidence="5 11" id="KW-0812">Transmembrane</keyword>
<proteinExistence type="inferred from homology"/>
<dbReference type="GO" id="GO:0004222">
    <property type="term" value="F:metalloendopeptidase activity"/>
    <property type="evidence" value="ECO:0007669"/>
    <property type="project" value="InterPro"/>
</dbReference>
<evidence type="ECO:0000256" key="4">
    <source>
        <dbReference type="ARBA" id="ARBA00022670"/>
    </source>
</evidence>
<evidence type="ECO:0000256" key="1">
    <source>
        <dbReference type="ARBA" id="ARBA00001947"/>
    </source>
</evidence>
<dbReference type="InterPro" id="IPR004387">
    <property type="entry name" value="Pept_M50_Zn"/>
</dbReference>
<keyword evidence="10 11" id="KW-0472">Membrane</keyword>
<comment type="subcellular location">
    <subcellularLocation>
        <location evidence="2">Membrane</location>
        <topology evidence="2">Multi-pass membrane protein</topology>
    </subcellularLocation>
</comment>
<evidence type="ECO:0000313" key="13">
    <source>
        <dbReference type="EMBL" id="GIF02898.1"/>
    </source>
</evidence>
<dbReference type="PANTHER" id="PTHR42837:SF2">
    <property type="entry name" value="MEMBRANE METALLOPROTEASE ARASP2, CHLOROPLASTIC-RELATED"/>
    <property type="match status" value="1"/>
</dbReference>
<evidence type="ECO:0000313" key="14">
    <source>
        <dbReference type="Proteomes" id="UP000629619"/>
    </source>
</evidence>
<reference evidence="13" key="1">
    <citation type="submission" date="2021-01" db="EMBL/GenBank/DDBJ databases">
        <title>Whole genome shotgun sequence of Actinoplanes siamensis NBRC 109076.</title>
        <authorList>
            <person name="Komaki H."/>
            <person name="Tamura T."/>
        </authorList>
    </citation>
    <scope>NUCLEOTIDE SEQUENCE</scope>
    <source>
        <strain evidence="13">NBRC 109076</strain>
    </source>
</reference>
<keyword evidence="6" id="KW-0378">Hydrolase</keyword>
<sequence>MAFWLGTAAFALTILISVSLHELGHMITGKRFGMKVTQYFVGFGPTIFSFRVGETEYGLKAIPLGGFCKIVGMTPQDDDVRPEDQPRAMWRFPVWKRTIVMSAGSITHFLLALAGAWVMAVSVGLPNIHLPQNTADQRSYPAMIEVGDCLPVQTELKKLDAAAQKAASETCTPGVNGAVVPPAKAAGLQDLDLVTKVGNTPVANYGQLTDAIRASPAGPTVFEIVRDGRAQSVKVDLITDERAPIDNPEGQVALVSVAGLSWDTDQPYVVHYSPAGAFQGSGEYGWYLVENSFKAMARIPQKIPALWHSITGDERDPDTPISVIGASRLGGEAIEKGVPEIFWQIFISLNVFIGLFNLLPLLPLDGGHIAIAWYEKVRSWLYQRLRRPDPGRVDYYKLMPLTYAVILIGGAFTLLTATADIINPITIFK</sequence>
<evidence type="ECO:0000256" key="9">
    <source>
        <dbReference type="ARBA" id="ARBA00023049"/>
    </source>
</evidence>
<feature type="transmembrane region" description="Helical" evidence="11">
    <location>
        <begin position="99"/>
        <end position="125"/>
    </location>
</feature>
<dbReference type="EMBL" id="BOMW01000006">
    <property type="protein sequence ID" value="GIF02898.1"/>
    <property type="molecule type" value="Genomic_DNA"/>
</dbReference>
<evidence type="ECO:0000256" key="7">
    <source>
        <dbReference type="ARBA" id="ARBA00022833"/>
    </source>
</evidence>
<accession>A0A919KC42</accession>
<dbReference type="Proteomes" id="UP000629619">
    <property type="component" value="Unassembled WGS sequence"/>
</dbReference>
<evidence type="ECO:0000256" key="6">
    <source>
        <dbReference type="ARBA" id="ARBA00022801"/>
    </source>
</evidence>
<evidence type="ECO:0000256" key="11">
    <source>
        <dbReference type="SAM" id="Phobius"/>
    </source>
</evidence>
<dbReference type="Gene3D" id="2.30.42.10">
    <property type="match status" value="1"/>
</dbReference>
<comment type="cofactor">
    <cofactor evidence="1">
        <name>Zn(2+)</name>
        <dbReference type="ChEBI" id="CHEBI:29105"/>
    </cofactor>
</comment>
<organism evidence="13 14">
    <name type="scientific">Actinoplanes siamensis</name>
    <dbReference type="NCBI Taxonomy" id="1223317"/>
    <lineage>
        <taxon>Bacteria</taxon>
        <taxon>Bacillati</taxon>
        <taxon>Actinomycetota</taxon>
        <taxon>Actinomycetes</taxon>
        <taxon>Micromonosporales</taxon>
        <taxon>Micromonosporaceae</taxon>
        <taxon>Actinoplanes</taxon>
    </lineage>
</organism>
<feature type="transmembrane region" description="Helical" evidence="11">
    <location>
        <begin position="401"/>
        <end position="422"/>
    </location>
</feature>
<protein>
    <submittedName>
        <fullName evidence="13">Zinc metalloprotease Rip1</fullName>
    </submittedName>
</protein>
<evidence type="ECO:0000256" key="5">
    <source>
        <dbReference type="ARBA" id="ARBA00022692"/>
    </source>
</evidence>
<keyword evidence="8 11" id="KW-1133">Transmembrane helix</keyword>
<dbReference type="PANTHER" id="PTHR42837">
    <property type="entry name" value="REGULATOR OF SIGMA-E PROTEASE RSEP"/>
    <property type="match status" value="1"/>
</dbReference>
<dbReference type="GO" id="GO:0006508">
    <property type="term" value="P:proteolysis"/>
    <property type="evidence" value="ECO:0007669"/>
    <property type="project" value="UniProtKB-KW"/>
</dbReference>
<gene>
    <name evidence="13" type="primary">rip1</name>
    <name evidence="13" type="ORF">Asi03nite_04360</name>
</gene>
<evidence type="ECO:0000256" key="2">
    <source>
        <dbReference type="ARBA" id="ARBA00004141"/>
    </source>
</evidence>
<dbReference type="SUPFAM" id="SSF50156">
    <property type="entry name" value="PDZ domain-like"/>
    <property type="match status" value="1"/>
</dbReference>
<keyword evidence="7" id="KW-0862">Zinc</keyword>
<evidence type="ECO:0000256" key="10">
    <source>
        <dbReference type="ARBA" id="ARBA00023136"/>
    </source>
</evidence>
<dbReference type="RefSeq" id="WP_203676653.1">
    <property type="nucleotide sequence ID" value="NZ_BOMW01000006.1"/>
</dbReference>
<evidence type="ECO:0000256" key="8">
    <source>
        <dbReference type="ARBA" id="ARBA00022989"/>
    </source>
</evidence>
<dbReference type="GO" id="GO:0016020">
    <property type="term" value="C:membrane"/>
    <property type="evidence" value="ECO:0007669"/>
    <property type="project" value="UniProtKB-SubCell"/>
</dbReference>
<dbReference type="CDD" id="cd06163">
    <property type="entry name" value="S2P-M50_PDZ_RseP-like"/>
    <property type="match status" value="1"/>
</dbReference>
<dbReference type="Pfam" id="PF02163">
    <property type="entry name" value="Peptidase_M50"/>
    <property type="match status" value="1"/>
</dbReference>
<keyword evidence="14" id="KW-1185">Reference proteome</keyword>
<evidence type="ECO:0000259" key="12">
    <source>
        <dbReference type="Pfam" id="PF02163"/>
    </source>
</evidence>
<comment type="similarity">
    <text evidence="3">Belongs to the peptidase M50B family.</text>
</comment>
<name>A0A919KC42_9ACTN</name>
<evidence type="ECO:0000256" key="3">
    <source>
        <dbReference type="ARBA" id="ARBA00007931"/>
    </source>
</evidence>
<comment type="caution">
    <text evidence="13">The sequence shown here is derived from an EMBL/GenBank/DDBJ whole genome shotgun (WGS) entry which is preliminary data.</text>
</comment>
<dbReference type="AlphaFoldDB" id="A0A919KC42"/>
<keyword evidence="4" id="KW-0645">Protease</keyword>
<feature type="domain" description="Peptidase M50" evidence="12">
    <location>
        <begin position="9"/>
        <end position="379"/>
    </location>
</feature>
<keyword evidence="9 13" id="KW-0482">Metalloprotease</keyword>
<dbReference type="InterPro" id="IPR036034">
    <property type="entry name" value="PDZ_sf"/>
</dbReference>
<dbReference type="InterPro" id="IPR008915">
    <property type="entry name" value="Peptidase_M50"/>
</dbReference>